<evidence type="ECO:0000256" key="6">
    <source>
        <dbReference type="ARBA" id="ARBA00023004"/>
    </source>
</evidence>
<keyword evidence="5" id="KW-0007">Acetylation</keyword>
<evidence type="ECO:0000259" key="9">
    <source>
        <dbReference type="PROSITE" id="PS51296"/>
    </source>
</evidence>
<sequence length="164" mass="18894">MSVVQNGEEAPTSYFIGKKEDIIKAKRVLKFMNGRDVLVIYHEGKFYAMDAHCYHAGSSLENGDIEEINYKLCIVCPSHKYKITLAEGEGLYKARDPKEKNPTPCWFSKGIKQRVHTVLEVDGDIYVRMSEERGWIESDYYQSEKQRQERQKCAEICAVDEGES</sequence>
<dbReference type="InterPro" id="IPR017941">
    <property type="entry name" value="Rieske_2Fe-2S"/>
</dbReference>
<evidence type="ECO:0000256" key="4">
    <source>
        <dbReference type="ARBA" id="ARBA00022737"/>
    </source>
</evidence>
<dbReference type="OMA" id="CYCYHAG"/>
<feature type="domain" description="Rieske" evidence="9">
    <location>
        <begin position="13"/>
        <end position="79"/>
    </location>
</feature>
<dbReference type="InterPro" id="IPR036922">
    <property type="entry name" value="Rieske_2Fe-2S_sf"/>
</dbReference>
<keyword evidence="11" id="KW-1185">Reference proteome</keyword>
<comment type="caution">
    <text evidence="10">The sequence shown here is derived from an EMBL/GenBank/DDBJ whole genome shotgun (WGS) entry which is preliminary data.</text>
</comment>
<dbReference type="Proteomes" id="UP001044222">
    <property type="component" value="Chromosome 15"/>
</dbReference>
<dbReference type="Pfam" id="PF22543">
    <property type="entry name" value="Rieske_4"/>
    <property type="match status" value="1"/>
</dbReference>
<evidence type="ECO:0000256" key="5">
    <source>
        <dbReference type="ARBA" id="ARBA00022990"/>
    </source>
</evidence>
<gene>
    <name evidence="10" type="ORF">ANANG_G00267560</name>
</gene>
<dbReference type="PANTHER" id="PTHR21496:SF18">
    <property type="entry name" value="RIESKE DOMAIN-CONTAINING PROTEIN"/>
    <property type="match status" value="1"/>
</dbReference>
<keyword evidence="2" id="KW-0001">2Fe-2S</keyword>
<keyword evidence="4" id="KW-0677">Repeat</keyword>
<proteinExistence type="predicted"/>
<evidence type="ECO:0000256" key="3">
    <source>
        <dbReference type="ARBA" id="ARBA00022723"/>
    </source>
</evidence>
<keyword evidence="3" id="KW-0479">Metal-binding</keyword>
<dbReference type="Gene3D" id="2.102.10.10">
    <property type="entry name" value="Rieske [2Fe-2S] iron-sulphur domain"/>
    <property type="match status" value="1"/>
</dbReference>
<dbReference type="EMBL" id="JAFIRN010000015">
    <property type="protein sequence ID" value="KAG5835009.1"/>
    <property type="molecule type" value="Genomic_DNA"/>
</dbReference>
<dbReference type="AlphaFoldDB" id="A0A9D3LQE3"/>
<dbReference type="GO" id="GO:0046872">
    <property type="term" value="F:metal ion binding"/>
    <property type="evidence" value="ECO:0007669"/>
    <property type="project" value="UniProtKB-KW"/>
</dbReference>
<dbReference type="FunFam" id="2.102.10.10:FF:000009">
    <property type="entry name" value="Rieske Fe-S domain containing"/>
    <property type="match status" value="1"/>
</dbReference>
<reference evidence="10" key="1">
    <citation type="submission" date="2021-01" db="EMBL/GenBank/DDBJ databases">
        <title>A chromosome-scale assembly of European eel, Anguilla anguilla.</title>
        <authorList>
            <person name="Henkel C."/>
            <person name="Jong-Raadsen S.A."/>
            <person name="Dufour S."/>
            <person name="Weltzien F.-A."/>
            <person name="Palstra A.P."/>
            <person name="Pelster B."/>
            <person name="Spaink H.P."/>
            <person name="Van Den Thillart G.E."/>
            <person name="Jansen H."/>
            <person name="Zahm M."/>
            <person name="Klopp C."/>
            <person name="Cedric C."/>
            <person name="Louis A."/>
            <person name="Berthelot C."/>
            <person name="Parey E."/>
            <person name="Roest Crollius H."/>
            <person name="Montfort J."/>
            <person name="Robinson-Rechavi M."/>
            <person name="Bucao C."/>
            <person name="Bouchez O."/>
            <person name="Gislard M."/>
            <person name="Lluch J."/>
            <person name="Milhes M."/>
            <person name="Lampietro C."/>
            <person name="Lopez Roques C."/>
            <person name="Donnadieu C."/>
            <person name="Braasch I."/>
            <person name="Desvignes T."/>
            <person name="Postlethwait J."/>
            <person name="Bobe J."/>
            <person name="Guiguen Y."/>
            <person name="Dirks R."/>
        </authorList>
    </citation>
    <scope>NUCLEOTIDE SEQUENCE</scope>
    <source>
        <strain evidence="10">Tag_6206</strain>
        <tissue evidence="10">Liver</tissue>
    </source>
</reference>
<evidence type="ECO:0000256" key="1">
    <source>
        <dbReference type="ARBA" id="ARBA00022553"/>
    </source>
</evidence>
<protein>
    <recommendedName>
        <fullName evidence="8 9">Rieske domain-containing protein</fullName>
    </recommendedName>
</protein>
<dbReference type="PANTHER" id="PTHR21496">
    <property type="entry name" value="FERREDOXIN-RELATED"/>
    <property type="match status" value="1"/>
</dbReference>
<evidence type="ECO:0000313" key="10">
    <source>
        <dbReference type="EMBL" id="KAG5835009.1"/>
    </source>
</evidence>
<keyword evidence="6" id="KW-0408">Iron</keyword>
<dbReference type="OrthoDB" id="426882at2759"/>
<dbReference type="GO" id="GO:0051537">
    <property type="term" value="F:2 iron, 2 sulfur cluster binding"/>
    <property type="evidence" value="ECO:0007669"/>
    <property type="project" value="UniProtKB-KW"/>
</dbReference>
<organism evidence="10 11">
    <name type="scientific">Anguilla anguilla</name>
    <name type="common">European freshwater eel</name>
    <name type="synonym">Muraena anguilla</name>
    <dbReference type="NCBI Taxonomy" id="7936"/>
    <lineage>
        <taxon>Eukaryota</taxon>
        <taxon>Metazoa</taxon>
        <taxon>Chordata</taxon>
        <taxon>Craniata</taxon>
        <taxon>Vertebrata</taxon>
        <taxon>Euteleostomi</taxon>
        <taxon>Actinopterygii</taxon>
        <taxon>Neopterygii</taxon>
        <taxon>Teleostei</taxon>
        <taxon>Anguilliformes</taxon>
        <taxon>Anguillidae</taxon>
        <taxon>Anguilla</taxon>
    </lineage>
</organism>
<dbReference type="CDD" id="cd03467">
    <property type="entry name" value="Rieske"/>
    <property type="match status" value="1"/>
</dbReference>
<evidence type="ECO:0000256" key="8">
    <source>
        <dbReference type="ARBA" id="ARBA00071952"/>
    </source>
</evidence>
<evidence type="ECO:0000256" key="7">
    <source>
        <dbReference type="ARBA" id="ARBA00023014"/>
    </source>
</evidence>
<evidence type="ECO:0000313" key="11">
    <source>
        <dbReference type="Proteomes" id="UP001044222"/>
    </source>
</evidence>
<keyword evidence="1" id="KW-0597">Phosphoprotein</keyword>
<dbReference type="InterPro" id="IPR054716">
    <property type="entry name" value="Sol_Rieske_ferrdox_dom"/>
</dbReference>
<accession>A0A9D3LQE3</accession>
<dbReference type="PROSITE" id="PS51296">
    <property type="entry name" value="RIESKE"/>
    <property type="match status" value="1"/>
</dbReference>
<keyword evidence="7" id="KW-0411">Iron-sulfur</keyword>
<dbReference type="SUPFAM" id="SSF50022">
    <property type="entry name" value="ISP domain"/>
    <property type="match status" value="1"/>
</dbReference>
<name>A0A9D3LQE3_ANGAN</name>
<evidence type="ECO:0000256" key="2">
    <source>
        <dbReference type="ARBA" id="ARBA00022714"/>
    </source>
</evidence>